<protein>
    <submittedName>
        <fullName evidence="2">GDSL-type esterase/lipase family protein</fullName>
    </submittedName>
</protein>
<dbReference type="KEGG" id="haad:MW046_14780"/>
<dbReference type="SUPFAM" id="SSF52266">
    <property type="entry name" value="SGNH hydrolase"/>
    <property type="match status" value="1"/>
</dbReference>
<dbReference type="AlphaFoldDB" id="A0A8U0A5G4"/>
<dbReference type="Pfam" id="PF13472">
    <property type="entry name" value="Lipase_GDSL_2"/>
    <property type="match status" value="1"/>
</dbReference>
<geneLocation type="plasmid" evidence="2 3">
    <name>unnamed1</name>
</geneLocation>
<accession>A0A8U0A5G4</accession>
<evidence type="ECO:0000259" key="1">
    <source>
        <dbReference type="Pfam" id="PF13472"/>
    </source>
</evidence>
<dbReference type="GeneID" id="71929337"/>
<evidence type="ECO:0000313" key="3">
    <source>
        <dbReference type="Proteomes" id="UP000831768"/>
    </source>
</evidence>
<keyword evidence="3" id="KW-1185">Reference proteome</keyword>
<dbReference type="InterPro" id="IPR036514">
    <property type="entry name" value="SGNH_hydro_sf"/>
</dbReference>
<dbReference type="RefSeq" id="WP_247994928.1">
    <property type="nucleotide sequence ID" value="NZ_CP096020.1"/>
</dbReference>
<dbReference type="Gene3D" id="3.40.50.1110">
    <property type="entry name" value="SGNH hydrolase"/>
    <property type="match status" value="1"/>
</dbReference>
<sequence>MRRDRLEFHNVGECRAVEEGVVLQRVPERVRTALNEGAQTRMVHPAGVELRFVPDDSVSVTLSTNPTDRATESIVRVFWGSIQSTETFVIGPEPTTIELSIPEPLTDIRPEKREPLAYDPHVCRLVLPGEHRGAHVCYHGVEGDRRPPTEAELPDQRYLAYGTSITEGEAAVAEHLTYVNQTARRLGVDPINLGSCGTAYCDRAMADHIAARDDWDIATLALSVNMVDRFSVEEFRERTTYMIDRIAAANPDATIACITIYPNARDVRMSVDGERCEQFRQALRDTVADIDNVSLFEGPEILPDIGGLTTDLVHPGDNAMIRMSENLADTLEAVR</sequence>
<dbReference type="Proteomes" id="UP000831768">
    <property type="component" value="Plasmid unnamed1"/>
</dbReference>
<keyword evidence="2" id="KW-0614">Plasmid</keyword>
<evidence type="ECO:0000313" key="2">
    <source>
        <dbReference type="EMBL" id="UPM44274.1"/>
    </source>
</evidence>
<feature type="domain" description="SGNH hydrolase-type esterase" evidence="1">
    <location>
        <begin position="160"/>
        <end position="317"/>
    </location>
</feature>
<proteinExistence type="predicted"/>
<name>A0A8U0A5G4_9EURY</name>
<gene>
    <name evidence="2" type="ORF">MW046_14780</name>
</gene>
<dbReference type="InterPro" id="IPR013830">
    <property type="entry name" value="SGNH_hydro"/>
</dbReference>
<reference evidence="2" key="1">
    <citation type="submission" date="2022-04" db="EMBL/GenBank/DDBJ databases">
        <title>Halocatena sp. nov., isolated from a salt lake.</title>
        <authorList>
            <person name="Cui H.-L."/>
        </authorList>
    </citation>
    <scope>NUCLEOTIDE SEQUENCE</scope>
    <source>
        <strain evidence="2">AD-1</strain>
        <plasmid evidence="2">unnamed1</plasmid>
    </source>
</reference>
<organism evidence="2 3">
    <name type="scientific">Halocatena salina</name>
    <dbReference type="NCBI Taxonomy" id="2934340"/>
    <lineage>
        <taxon>Archaea</taxon>
        <taxon>Methanobacteriati</taxon>
        <taxon>Methanobacteriota</taxon>
        <taxon>Stenosarchaea group</taxon>
        <taxon>Halobacteria</taxon>
        <taxon>Halobacteriales</taxon>
        <taxon>Natronomonadaceae</taxon>
        <taxon>Halocatena</taxon>
    </lineage>
</organism>
<dbReference type="EMBL" id="CP096020">
    <property type="protein sequence ID" value="UPM44274.1"/>
    <property type="molecule type" value="Genomic_DNA"/>
</dbReference>